<dbReference type="Gene3D" id="3.40.50.10490">
    <property type="entry name" value="Glucose-6-phosphate isomerase like protein, domain 1"/>
    <property type="match status" value="1"/>
</dbReference>
<evidence type="ECO:0000259" key="5">
    <source>
        <dbReference type="PROSITE" id="PS51464"/>
    </source>
</evidence>
<dbReference type="GO" id="GO:1901135">
    <property type="term" value="P:carbohydrate derivative metabolic process"/>
    <property type="evidence" value="ECO:0007669"/>
    <property type="project" value="InterPro"/>
</dbReference>
<keyword evidence="1" id="KW-0805">Transcription regulation</keyword>
<dbReference type="GO" id="GO:0003700">
    <property type="term" value="F:DNA-binding transcription factor activity"/>
    <property type="evidence" value="ECO:0007669"/>
    <property type="project" value="InterPro"/>
</dbReference>
<dbReference type="RefSeq" id="WP_211142176.1">
    <property type="nucleotide sequence ID" value="NZ_JAEEGB010000007.1"/>
</dbReference>
<sequence length="282" mass="31616">MNCSLIIKQSFENMTDSEKKIAEYVLDNTSEIYKLSAAELASFTDTSGASVIRFVKKIGFEGFQEFKIALAKNDVEEKDEESDYDYIDVKDTVREVMSKTARKNIKTIEDTLELLDEKQVEEAMNAIQKAKHIYLFGVGASALIALDFQYKLLRINKNAFMHLDSHMQLSMAAHIEAEDVAIAISYAGKTKEVYSALSKAKEKGAKCISITKYGSNPVSSIADIKLQVPSIEKDLRVGAISSRIAQLTLIDILFIGVAKNNFGQIDRSLRETRKMVEELKFK</sequence>
<protein>
    <submittedName>
        <fullName evidence="6">MurR/RpiR family transcriptional regulator</fullName>
    </submittedName>
</protein>
<evidence type="ECO:0000259" key="4">
    <source>
        <dbReference type="PROSITE" id="PS51071"/>
    </source>
</evidence>
<keyword evidence="3" id="KW-0804">Transcription</keyword>
<comment type="caution">
    <text evidence="6">The sequence shown here is derived from an EMBL/GenBank/DDBJ whole genome shotgun (WGS) entry which is preliminary data.</text>
</comment>
<evidence type="ECO:0000256" key="3">
    <source>
        <dbReference type="ARBA" id="ARBA00023163"/>
    </source>
</evidence>
<dbReference type="InterPro" id="IPR000281">
    <property type="entry name" value="HTH_RpiR"/>
</dbReference>
<dbReference type="PANTHER" id="PTHR30514">
    <property type="entry name" value="GLUCOKINASE"/>
    <property type="match status" value="1"/>
</dbReference>
<dbReference type="PROSITE" id="PS51071">
    <property type="entry name" value="HTH_RPIR"/>
    <property type="match status" value="1"/>
</dbReference>
<dbReference type="SUPFAM" id="SSF46689">
    <property type="entry name" value="Homeodomain-like"/>
    <property type="match status" value="1"/>
</dbReference>
<dbReference type="Pfam" id="PF01418">
    <property type="entry name" value="HTH_6"/>
    <property type="match status" value="1"/>
</dbReference>
<dbReference type="PROSITE" id="PS51464">
    <property type="entry name" value="SIS"/>
    <property type="match status" value="1"/>
</dbReference>
<dbReference type="Gene3D" id="1.10.10.10">
    <property type="entry name" value="Winged helix-like DNA-binding domain superfamily/Winged helix DNA-binding domain"/>
    <property type="match status" value="1"/>
</dbReference>
<organism evidence="6 7">
    <name type="scientific">Clostridium aciditolerans</name>
    <dbReference type="NCBI Taxonomy" id="339861"/>
    <lineage>
        <taxon>Bacteria</taxon>
        <taxon>Bacillati</taxon>
        <taxon>Bacillota</taxon>
        <taxon>Clostridia</taxon>
        <taxon>Eubacteriales</taxon>
        <taxon>Clostridiaceae</taxon>
        <taxon>Clostridium</taxon>
    </lineage>
</organism>
<dbReference type="InterPro" id="IPR009057">
    <property type="entry name" value="Homeodomain-like_sf"/>
</dbReference>
<keyword evidence="7" id="KW-1185">Reference proteome</keyword>
<gene>
    <name evidence="6" type="ORF">I6U51_08160</name>
</gene>
<reference evidence="6" key="1">
    <citation type="submission" date="2020-12" db="EMBL/GenBank/DDBJ databases">
        <title>Clostridium thailandense sp. nov., a novel acetogenic bacterium isolated from peat land soil in Thailand.</title>
        <authorList>
            <person name="Chaikitkaew S."/>
            <person name="Birkeland N.K."/>
        </authorList>
    </citation>
    <scope>NUCLEOTIDE SEQUENCE</scope>
    <source>
        <strain evidence="6">DSM 17425</strain>
    </source>
</reference>
<dbReference type="GO" id="GO:0097367">
    <property type="term" value="F:carbohydrate derivative binding"/>
    <property type="evidence" value="ECO:0007669"/>
    <property type="project" value="InterPro"/>
</dbReference>
<dbReference type="AlphaFoldDB" id="A0A934M0Y7"/>
<dbReference type="GO" id="GO:0003677">
    <property type="term" value="F:DNA binding"/>
    <property type="evidence" value="ECO:0007669"/>
    <property type="project" value="UniProtKB-KW"/>
</dbReference>
<accession>A0A934M0Y7</accession>
<evidence type="ECO:0000313" key="7">
    <source>
        <dbReference type="Proteomes" id="UP000622687"/>
    </source>
</evidence>
<evidence type="ECO:0000256" key="1">
    <source>
        <dbReference type="ARBA" id="ARBA00023015"/>
    </source>
</evidence>
<dbReference type="PANTHER" id="PTHR30514:SF1">
    <property type="entry name" value="HTH-TYPE TRANSCRIPTIONAL REGULATOR HEXR-RELATED"/>
    <property type="match status" value="1"/>
</dbReference>
<dbReference type="EMBL" id="JAEEGB010000007">
    <property type="protein sequence ID" value="MBI6872684.1"/>
    <property type="molecule type" value="Genomic_DNA"/>
</dbReference>
<keyword evidence="2" id="KW-0238">DNA-binding</keyword>
<dbReference type="InterPro" id="IPR036388">
    <property type="entry name" value="WH-like_DNA-bd_sf"/>
</dbReference>
<evidence type="ECO:0000256" key="2">
    <source>
        <dbReference type="ARBA" id="ARBA00023125"/>
    </source>
</evidence>
<dbReference type="InterPro" id="IPR001347">
    <property type="entry name" value="SIS_dom"/>
</dbReference>
<dbReference type="Proteomes" id="UP000622687">
    <property type="component" value="Unassembled WGS sequence"/>
</dbReference>
<dbReference type="InterPro" id="IPR047640">
    <property type="entry name" value="RpiR-like"/>
</dbReference>
<dbReference type="Pfam" id="PF01380">
    <property type="entry name" value="SIS"/>
    <property type="match status" value="1"/>
</dbReference>
<feature type="domain" description="SIS" evidence="5">
    <location>
        <begin position="123"/>
        <end position="263"/>
    </location>
</feature>
<dbReference type="SUPFAM" id="SSF53697">
    <property type="entry name" value="SIS domain"/>
    <property type="match status" value="1"/>
</dbReference>
<dbReference type="CDD" id="cd05013">
    <property type="entry name" value="SIS_RpiR"/>
    <property type="match status" value="1"/>
</dbReference>
<feature type="domain" description="HTH rpiR-type" evidence="4">
    <location>
        <begin position="1"/>
        <end position="77"/>
    </location>
</feature>
<name>A0A934M0Y7_9CLOT</name>
<evidence type="ECO:0000313" key="6">
    <source>
        <dbReference type="EMBL" id="MBI6872684.1"/>
    </source>
</evidence>
<dbReference type="InterPro" id="IPR035472">
    <property type="entry name" value="RpiR-like_SIS"/>
</dbReference>
<dbReference type="InterPro" id="IPR046348">
    <property type="entry name" value="SIS_dom_sf"/>
</dbReference>
<proteinExistence type="predicted"/>